<dbReference type="InterPro" id="IPR036721">
    <property type="entry name" value="RCK_C_sf"/>
</dbReference>
<dbReference type="EMBL" id="JANAVZ010000003">
    <property type="protein sequence ID" value="MCT4332597.1"/>
    <property type="molecule type" value="Genomic_DNA"/>
</dbReference>
<evidence type="ECO:0000259" key="2">
    <source>
        <dbReference type="PROSITE" id="PS51202"/>
    </source>
</evidence>
<dbReference type="InterPro" id="IPR006037">
    <property type="entry name" value="RCK_C"/>
</dbReference>
<sequence length="218" mass="23735">MGKQNRSFVVIGLGAFGSVVATELARFGNRVLGIDKDHRRVAALAEQLSNVVILDATDEGALREAGVDRYDVGLVSIGNDLESNVIAAMNMRLIGVETIWAKAESRTHHRILSKIGADRVILPGLEMGRHAAQMLNNPAVQDYVALGNGFSVVNLLIPERLKGRKLSDLNTGPGITPLGLMRGTEYIELRDNDPAMQTNDRLLLLGKRVDLTRFGDQL</sequence>
<feature type="domain" description="RCK N-terminal" evidence="1">
    <location>
        <begin position="5"/>
        <end position="122"/>
    </location>
</feature>
<dbReference type="SUPFAM" id="SSF51735">
    <property type="entry name" value="NAD(P)-binding Rossmann-fold domains"/>
    <property type="match status" value="1"/>
</dbReference>
<protein>
    <submittedName>
        <fullName evidence="3">TrkA family potassium uptake protein</fullName>
    </submittedName>
</protein>
<reference evidence="3 4" key="1">
    <citation type="submission" date="2022-04" db="EMBL/GenBank/DDBJ databases">
        <title>Paracoccus sp. YLB-12 draft genome sequence.</title>
        <authorList>
            <person name="Yu L."/>
        </authorList>
    </citation>
    <scope>NUCLEOTIDE SEQUENCE [LARGE SCALE GENOMIC DNA]</scope>
    <source>
        <strain evidence="3 4">YLB-12</strain>
    </source>
</reference>
<dbReference type="Gene3D" id="3.40.50.720">
    <property type="entry name" value="NAD(P)-binding Rossmann-like Domain"/>
    <property type="match status" value="1"/>
</dbReference>
<gene>
    <name evidence="3" type="ORF">MU516_06905</name>
</gene>
<dbReference type="InterPro" id="IPR003148">
    <property type="entry name" value="RCK_N"/>
</dbReference>
<dbReference type="PROSITE" id="PS51202">
    <property type="entry name" value="RCK_C"/>
    <property type="match status" value="1"/>
</dbReference>
<dbReference type="Pfam" id="PF02254">
    <property type="entry name" value="TrkA_N"/>
    <property type="match status" value="1"/>
</dbReference>
<feature type="domain" description="RCK C-terminal" evidence="2">
    <location>
        <begin position="140"/>
        <end position="218"/>
    </location>
</feature>
<organism evidence="3 4">
    <name type="scientific">Paracoccus maritimus</name>
    <dbReference type="NCBI Taxonomy" id="2933292"/>
    <lineage>
        <taxon>Bacteria</taxon>
        <taxon>Pseudomonadati</taxon>
        <taxon>Pseudomonadota</taxon>
        <taxon>Alphaproteobacteria</taxon>
        <taxon>Rhodobacterales</taxon>
        <taxon>Paracoccaceae</taxon>
        <taxon>Paracoccus</taxon>
    </lineage>
</organism>
<accession>A0ABT2K7U1</accession>
<dbReference type="PANTHER" id="PTHR43833">
    <property type="entry name" value="POTASSIUM CHANNEL PROTEIN 2-RELATED-RELATED"/>
    <property type="match status" value="1"/>
</dbReference>
<dbReference type="PANTHER" id="PTHR43833:SF7">
    <property type="entry name" value="KTR SYSTEM POTASSIUM UPTAKE PROTEIN C"/>
    <property type="match status" value="1"/>
</dbReference>
<dbReference type="Proteomes" id="UP001320702">
    <property type="component" value="Unassembled WGS sequence"/>
</dbReference>
<comment type="caution">
    <text evidence="3">The sequence shown here is derived from an EMBL/GenBank/DDBJ whole genome shotgun (WGS) entry which is preliminary data.</text>
</comment>
<dbReference type="SUPFAM" id="SSF116726">
    <property type="entry name" value="TrkA C-terminal domain-like"/>
    <property type="match status" value="1"/>
</dbReference>
<dbReference type="RefSeq" id="WP_260276486.1">
    <property type="nucleotide sequence ID" value="NZ_JANAVZ010000003.1"/>
</dbReference>
<dbReference type="PROSITE" id="PS51201">
    <property type="entry name" value="RCK_N"/>
    <property type="match status" value="1"/>
</dbReference>
<dbReference type="InterPro" id="IPR050721">
    <property type="entry name" value="Trk_Ktr_HKT_K-transport"/>
</dbReference>
<evidence type="ECO:0000313" key="4">
    <source>
        <dbReference type="Proteomes" id="UP001320702"/>
    </source>
</evidence>
<dbReference type="InterPro" id="IPR036291">
    <property type="entry name" value="NAD(P)-bd_dom_sf"/>
</dbReference>
<evidence type="ECO:0000313" key="3">
    <source>
        <dbReference type="EMBL" id="MCT4332597.1"/>
    </source>
</evidence>
<keyword evidence="4" id="KW-1185">Reference proteome</keyword>
<dbReference type="Gene3D" id="3.30.70.1450">
    <property type="entry name" value="Regulator of K+ conductance, C-terminal domain"/>
    <property type="match status" value="1"/>
</dbReference>
<name>A0ABT2K7U1_9RHOB</name>
<proteinExistence type="predicted"/>
<evidence type="ECO:0000259" key="1">
    <source>
        <dbReference type="PROSITE" id="PS51201"/>
    </source>
</evidence>